<dbReference type="AlphaFoldDB" id="A0A4R2D2G3"/>
<keyword evidence="3" id="KW-0456">Lyase</keyword>
<dbReference type="Gene3D" id="3.30.470.10">
    <property type="match status" value="1"/>
</dbReference>
<dbReference type="InterPro" id="IPR001544">
    <property type="entry name" value="Aminotrans_IV"/>
</dbReference>
<dbReference type="Gene3D" id="3.20.10.10">
    <property type="entry name" value="D-amino Acid Aminotransferase, subunit A, domain 2"/>
    <property type="match status" value="1"/>
</dbReference>
<dbReference type="SUPFAM" id="SSF56752">
    <property type="entry name" value="D-aminoacid aminotransferase-like PLP-dependent enzymes"/>
    <property type="match status" value="2"/>
</dbReference>
<dbReference type="RefSeq" id="WP_133033741.1">
    <property type="nucleotide sequence ID" value="NZ_BAABEI010000012.1"/>
</dbReference>
<dbReference type="InterPro" id="IPR036038">
    <property type="entry name" value="Aminotransferase-like"/>
</dbReference>
<dbReference type="EMBL" id="SLVX01000003">
    <property type="protein sequence ID" value="TCN46962.1"/>
    <property type="molecule type" value="Genomic_DNA"/>
</dbReference>
<gene>
    <name evidence="3" type="ORF">EV665_103133</name>
</gene>
<keyword evidence="3" id="KW-0808">Transferase</keyword>
<organism evidence="3 4">
    <name type="scientific">Shinella granuli</name>
    <dbReference type="NCBI Taxonomy" id="323621"/>
    <lineage>
        <taxon>Bacteria</taxon>
        <taxon>Pseudomonadati</taxon>
        <taxon>Pseudomonadota</taxon>
        <taxon>Alphaproteobacteria</taxon>
        <taxon>Hyphomicrobiales</taxon>
        <taxon>Rhizobiaceae</taxon>
        <taxon>Shinella</taxon>
    </lineage>
</organism>
<sequence>MDISLIETLRWESGFVRLERHLARLARSAAELGLSGAEGARQALFAALPPSALPGISPSRGEIDGGRSPLHQADGAAATPTAFEGNPGFPPISPLEGEVPGRAEGGAPHPSPLRIRLELFADGRIEVQTTPFTPLPADTTWHLKIAATRLASADPLLRHKTSRRTAYAAARAEFPAAEVDEVILLNERGELCEGTITSLFLDDGTGVLKTPPLACGLLAGVLREELLESGKAVEQILRPDDLARGTVFVGNSLRGLIRGKLA</sequence>
<keyword evidence="3" id="KW-0032">Aminotransferase</keyword>
<dbReference type="NCBIfam" id="NF005731">
    <property type="entry name" value="PRK07546.1-5"/>
    <property type="match status" value="1"/>
</dbReference>
<accession>A0A4R2D2G3</accession>
<evidence type="ECO:0000313" key="3">
    <source>
        <dbReference type="EMBL" id="TCN46962.1"/>
    </source>
</evidence>
<dbReference type="Pfam" id="PF01063">
    <property type="entry name" value="Aminotran_4"/>
    <property type="match status" value="1"/>
</dbReference>
<evidence type="ECO:0000256" key="2">
    <source>
        <dbReference type="SAM" id="MobiDB-lite"/>
    </source>
</evidence>
<reference evidence="3 4" key="1">
    <citation type="submission" date="2019-03" db="EMBL/GenBank/DDBJ databases">
        <title>Genomic Encyclopedia of Type Strains, Phase IV (KMG-IV): sequencing the most valuable type-strain genomes for metagenomic binning, comparative biology and taxonomic classification.</title>
        <authorList>
            <person name="Goeker M."/>
        </authorList>
    </citation>
    <scope>NUCLEOTIDE SEQUENCE [LARGE SCALE GENOMIC DNA]</scope>
    <source>
        <strain evidence="3 4">DSM 18401</strain>
    </source>
</reference>
<comment type="caution">
    <text evidence="3">The sequence shown here is derived from an EMBL/GenBank/DDBJ whole genome shotgun (WGS) entry which is preliminary data.</text>
</comment>
<name>A0A4R2D2G3_SHIGR</name>
<dbReference type="NCBIfam" id="NF005729">
    <property type="entry name" value="PRK07546.1-3"/>
    <property type="match status" value="1"/>
</dbReference>
<feature type="region of interest" description="Disordered" evidence="2">
    <location>
        <begin position="56"/>
        <end position="110"/>
    </location>
</feature>
<dbReference type="Proteomes" id="UP000295351">
    <property type="component" value="Unassembled WGS sequence"/>
</dbReference>
<evidence type="ECO:0000256" key="1">
    <source>
        <dbReference type="ARBA" id="ARBA00014472"/>
    </source>
</evidence>
<dbReference type="InterPro" id="IPR043131">
    <property type="entry name" value="BCAT-like_N"/>
</dbReference>
<proteinExistence type="predicted"/>
<dbReference type="GO" id="GO:0016829">
    <property type="term" value="F:lyase activity"/>
    <property type="evidence" value="ECO:0007669"/>
    <property type="project" value="UniProtKB-KW"/>
</dbReference>
<dbReference type="GO" id="GO:0008483">
    <property type="term" value="F:transaminase activity"/>
    <property type="evidence" value="ECO:0007669"/>
    <property type="project" value="UniProtKB-KW"/>
</dbReference>
<dbReference type="InterPro" id="IPR043132">
    <property type="entry name" value="BCAT-like_C"/>
</dbReference>
<evidence type="ECO:0000313" key="4">
    <source>
        <dbReference type="Proteomes" id="UP000295351"/>
    </source>
</evidence>
<protein>
    <recommendedName>
        <fullName evidence="1">Probable branched-chain-amino-acid aminotransferase</fullName>
    </recommendedName>
</protein>
<keyword evidence="4" id="KW-1185">Reference proteome</keyword>